<keyword evidence="3" id="KW-1185">Reference proteome</keyword>
<protein>
    <submittedName>
        <fullName evidence="2">Uncharacterized protein</fullName>
    </submittedName>
</protein>
<organism evidence="2 3">
    <name type="scientific">Aphis glycines</name>
    <name type="common">Soybean aphid</name>
    <dbReference type="NCBI Taxonomy" id="307491"/>
    <lineage>
        <taxon>Eukaryota</taxon>
        <taxon>Metazoa</taxon>
        <taxon>Ecdysozoa</taxon>
        <taxon>Arthropoda</taxon>
        <taxon>Hexapoda</taxon>
        <taxon>Insecta</taxon>
        <taxon>Pterygota</taxon>
        <taxon>Neoptera</taxon>
        <taxon>Paraneoptera</taxon>
        <taxon>Hemiptera</taxon>
        <taxon>Sternorrhyncha</taxon>
        <taxon>Aphidomorpha</taxon>
        <taxon>Aphidoidea</taxon>
        <taxon>Aphididae</taxon>
        <taxon>Aphidini</taxon>
        <taxon>Aphis</taxon>
        <taxon>Aphis</taxon>
    </lineage>
</organism>
<keyword evidence="1" id="KW-0472">Membrane</keyword>
<feature type="transmembrane region" description="Helical" evidence="1">
    <location>
        <begin position="67"/>
        <end position="88"/>
    </location>
</feature>
<name>A0A6G0UBQ2_APHGL</name>
<accession>A0A6G0UBQ2</accession>
<evidence type="ECO:0000256" key="1">
    <source>
        <dbReference type="SAM" id="Phobius"/>
    </source>
</evidence>
<gene>
    <name evidence="2" type="ORF">AGLY_001305</name>
</gene>
<dbReference type="AlphaFoldDB" id="A0A6G0UBQ2"/>
<keyword evidence="1" id="KW-0812">Transmembrane</keyword>
<proteinExistence type="predicted"/>
<keyword evidence="1" id="KW-1133">Transmembrane helix</keyword>
<evidence type="ECO:0000313" key="2">
    <source>
        <dbReference type="EMBL" id="KAE9545762.1"/>
    </source>
</evidence>
<dbReference type="Proteomes" id="UP000475862">
    <property type="component" value="Unassembled WGS sequence"/>
</dbReference>
<dbReference type="EMBL" id="VYZN01000001">
    <property type="protein sequence ID" value="KAE9545762.1"/>
    <property type="molecule type" value="Genomic_DNA"/>
</dbReference>
<sequence>MVLQHLTGFLIHKYLIYHNSLGSNPSLTIFNSTAPLGTPNWIILRYFNIVGSTVGSLVHSITVGSDIFSSVLLCLSVVLVLIMNYLLIDVQEVHLFAFEVAGVLELSYTLVSNIHRDAEIFCKRCSDFIIFASQCVMKLFKNVTVDFCDKRFDFNHYIYRLSQCFSTLLLFSVATPKINIEY</sequence>
<evidence type="ECO:0000313" key="3">
    <source>
        <dbReference type="Proteomes" id="UP000475862"/>
    </source>
</evidence>
<feature type="non-terminal residue" evidence="2">
    <location>
        <position position="182"/>
    </location>
</feature>
<comment type="caution">
    <text evidence="2">The sequence shown here is derived from an EMBL/GenBank/DDBJ whole genome shotgun (WGS) entry which is preliminary data.</text>
</comment>
<reference evidence="2 3" key="1">
    <citation type="submission" date="2019-08" db="EMBL/GenBank/DDBJ databases">
        <title>The genome of the soybean aphid Biotype 1, its phylome, world population structure and adaptation to the North American continent.</title>
        <authorList>
            <person name="Giordano R."/>
            <person name="Donthu R.K."/>
            <person name="Hernandez A.G."/>
            <person name="Wright C.L."/>
            <person name="Zimin A.V."/>
        </authorList>
    </citation>
    <scope>NUCLEOTIDE SEQUENCE [LARGE SCALE GENOMIC DNA]</scope>
    <source>
        <tissue evidence="2">Whole aphids</tissue>
    </source>
</reference>